<protein>
    <submittedName>
        <fullName evidence="1">Uncharacterized protein</fullName>
    </submittedName>
</protein>
<accession>M7BIB0</accession>
<proteinExistence type="predicted"/>
<dbReference type="Proteomes" id="UP000031443">
    <property type="component" value="Unassembled WGS sequence"/>
</dbReference>
<name>M7BIB0_CHEMY</name>
<keyword evidence="2" id="KW-1185">Reference proteome</keyword>
<dbReference type="EMBL" id="KB523472">
    <property type="protein sequence ID" value="EMP36924.1"/>
    <property type="molecule type" value="Genomic_DNA"/>
</dbReference>
<gene>
    <name evidence="1" type="ORF">UY3_05904</name>
</gene>
<sequence>MRQVDFCISNFSIKTSTLEGSMGLVLEQVCVTHKLAAVDVVEQLDAKSEIIVSAATLELYYPSKELNIEQGPLL</sequence>
<evidence type="ECO:0000313" key="2">
    <source>
        <dbReference type="Proteomes" id="UP000031443"/>
    </source>
</evidence>
<organism evidence="1 2">
    <name type="scientific">Chelonia mydas</name>
    <name type="common">Green sea-turtle</name>
    <name type="synonym">Chelonia agassizi</name>
    <dbReference type="NCBI Taxonomy" id="8469"/>
    <lineage>
        <taxon>Eukaryota</taxon>
        <taxon>Metazoa</taxon>
        <taxon>Chordata</taxon>
        <taxon>Craniata</taxon>
        <taxon>Vertebrata</taxon>
        <taxon>Euteleostomi</taxon>
        <taxon>Archelosauria</taxon>
        <taxon>Testudinata</taxon>
        <taxon>Testudines</taxon>
        <taxon>Cryptodira</taxon>
        <taxon>Durocryptodira</taxon>
        <taxon>Americhelydia</taxon>
        <taxon>Chelonioidea</taxon>
        <taxon>Cheloniidae</taxon>
        <taxon>Chelonia</taxon>
    </lineage>
</organism>
<dbReference type="AlphaFoldDB" id="M7BIB0"/>
<evidence type="ECO:0000313" key="1">
    <source>
        <dbReference type="EMBL" id="EMP36924.1"/>
    </source>
</evidence>
<reference evidence="2" key="1">
    <citation type="journal article" date="2013" name="Nat. Genet.">
        <title>The draft genomes of soft-shell turtle and green sea turtle yield insights into the development and evolution of the turtle-specific body plan.</title>
        <authorList>
            <person name="Wang Z."/>
            <person name="Pascual-Anaya J."/>
            <person name="Zadissa A."/>
            <person name="Li W."/>
            <person name="Niimura Y."/>
            <person name="Huang Z."/>
            <person name="Li C."/>
            <person name="White S."/>
            <person name="Xiong Z."/>
            <person name="Fang D."/>
            <person name="Wang B."/>
            <person name="Ming Y."/>
            <person name="Chen Y."/>
            <person name="Zheng Y."/>
            <person name="Kuraku S."/>
            <person name="Pignatelli M."/>
            <person name="Herrero J."/>
            <person name="Beal K."/>
            <person name="Nozawa M."/>
            <person name="Li Q."/>
            <person name="Wang J."/>
            <person name="Zhang H."/>
            <person name="Yu L."/>
            <person name="Shigenobu S."/>
            <person name="Wang J."/>
            <person name="Liu J."/>
            <person name="Flicek P."/>
            <person name="Searle S."/>
            <person name="Wang J."/>
            <person name="Kuratani S."/>
            <person name="Yin Y."/>
            <person name="Aken B."/>
            <person name="Zhang G."/>
            <person name="Irie N."/>
        </authorList>
    </citation>
    <scope>NUCLEOTIDE SEQUENCE [LARGE SCALE GENOMIC DNA]</scope>
</reference>